<evidence type="ECO:0000313" key="3">
    <source>
        <dbReference type="EMBL" id="UOE45905.1"/>
    </source>
</evidence>
<proteinExistence type="predicted"/>
<sequence>MGRVTEVWLPVQGYEGHYEVSDRGRVRSLDRYLTDVRGVVRIARGKVLSPATAARGRIVVNLHLDGVAKTHSVHRLVALAFLGAGSPGEVVRHLDDNPKNNVRENLEWGTESENMFDRVRNGIHHYARRSACVRGHAYTPSNTRMRGAARLCLECIRINNLERSRRRREARKAVAA</sequence>
<dbReference type="Proteomes" id="UP000832097">
    <property type="component" value="Chromosome"/>
</dbReference>
<feature type="domain" description="NUMOD4" evidence="1">
    <location>
        <begin position="6"/>
        <end position="63"/>
    </location>
</feature>
<dbReference type="GO" id="GO:0004519">
    <property type="term" value="F:endonuclease activity"/>
    <property type="evidence" value="ECO:0007669"/>
    <property type="project" value="UniProtKB-KW"/>
</dbReference>
<dbReference type="RefSeq" id="WP_243558622.1">
    <property type="nucleotide sequence ID" value="NZ_CP094528.1"/>
</dbReference>
<reference evidence="3 4" key="1">
    <citation type="submission" date="2022-03" db="EMBL/GenBank/DDBJ databases">
        <title>Mucilaginibacter sp. isolated from the gut of Protaetia brevitarsis seulensis larvae.</title>
        <authorList>
            <person name="Won M."/>
            <person name="Kim S.-J."/>
            <person name="Kwon S.-W."/>
        </authorList>
    </citation>
    <scope>NUCLEOTIDE SEQUENCE [LARGE SCALE GENOMIC DNA]</scope>
    <source>
        <strain evidence="3 4">CFWR-12</strain>
    </source>
</reference>
<dbReference type="InterPro" id="IPR044925">
    <property type="entry name" value="His-Me_finger_sf"/>
</dbReference>
<keyword evidence="3" id="KW-0540">Nuclease</keyword>
<dbReference type="InterPro" id="IPR010902">
    <property type="entry name" value="NUMOD4"/>
</dbReference>
<feature type="domain" description="HNH nuclease" evidence="2">
    <location>
        <begin position="73"/>
        <end position="115"/>
    </location>
</feature>
<evidence type="ECO:0000313" key="4">
    <source>
        <dbReference type="Proteomes" id="UP000832097"/>
    </source>
</evidence>
<dbReference type="SUPFAM" id="SSF54060">
    <property type="entry name" value="His-Me finger endonucleases"/>
    <property type="match status" value="1"/>
</dbReference>
<dbReference type="Pfam" id="PF07463">
    <property type="entry name" value="NUMOD4"/>
    <property type="match status" value="1"/>
</dbReference>
<evidence type="ECO:0000259" key="1">
    <source>
        <dbReference type="Pfam" id="PF07463"/>
    </source>
</evidence>
<keyword evidence="3" id="KW-0255">Endonuclease</keyword>
<dbReference type="InterPro" id="IPR003615">
    <property type="entry name" value="HNH_nuc"/>
</dbReference>
<organism evidence="3 4">
    <name type="scientific">Agromyces larvae</name>
    <dbReference type="NCBI Taxonomy" id="2929802"/>
    <lineage>
        <taxon>Bacteria</taxon>
        <taxon>Bacillati</taxon>
        <taxon>Actinomycetota</taxon>
        <taxon>Actinomycetes</taxon>
        <taxon>Micrococcales</taxon>
        <taxon>Microbacteriaceae</taxon>
        <taxon>Agromyces</taxon>
    </lineage>
</organism>
<dbReference type="Pfam" id="PF13392">
    <property type="entry name" value="HNH_3"/>
    <property type="match status" value="1"/>
</dbReference>
<dbReference type="EMBL" id="CP094528">
    <property type="protein sequence ID" value="UOE45905.1"/>
    <property type="molecule type" value="Genomic_DNA"/>
</dbReference>
<keyword evidence="3" id="KW-0378">Hydrolase</keyword>
<protein>
    <submittedName>
        <fullName evidence="3">NUMOD4 motif-containing HNH endonuclease</fullName>
    </submittedName>
</protein>
<keyword evidence="4" id="KW-1185">Reference proteome</keyword>
<gene>
    <name evidence="3" type="ORF">MTO99_09240</name>
</gene>
<name>A0ABY4C364_9MICO</name>
<evidence type="ECO:0000259" key="2">
    <source>
        <dbReference type="Pfam" id="PF13392"/>
    </source>
</evidence>
<accession>A0ABY4C364</accession>
<dbReference type="Gene3D" id="3.90.75.20">
    <property type="match status" value="1"/>
</dbReference>